<comment type="caution">
    <text evidence="2">The sequence shown here is derived from an EMBL/GenBank/DDBJ whole genome shotgun (WGS) entry which is preliminary data.</text>
</comment>
<dbReference type="InterPro" id="IPR022190">
    <property type="entry name" value="DUF3716"/>
</dbReference>
<proteinExistence type="predicted"/>
<protein>
    <submittedName>
        <fullName evidence="2">Uncharacterized protein</fullName>
    </submittedName>
</protein>
<organism evidence="2 3">
    <name type="scientific">Penicillium frequentans</name>
    <dbReference type="NCBI Taxonomy" id="3151616"/>
    <lineage>
        <taxon>Eukaryota</taxon>
        <taxon>Fungi</taxon>
        <taxon>Dikarya</taxon>
        <taxon>Ascomycota</taxon>
        <taxon>Pezizomycotina</taxon>
        <taxon>Eurotiomycetes</taxon>
        <taxon>Eurotiomycetidae</taxon>
        <taxon>Eurotiales</taxon>
        <taxon>Aspergillaceae</taxon>
        <taxon>Penicillium</taxon>
    </lineage>
</organism>
<evidence type="ECO:0000313" key="2">
    <source>
        <dbReference type="EMBL" id="KAJ5532988.1"/>
    </source>
</evidence>
<dbReference type="EMBL" id="JAQIZZ010000007">
    <property type="protein sequence ID" value="KAJ5532988.1"/>
    <property type="molecule type" value="Genomic_DNA"/>
</dbReference>
<evidence type="ECO:0000313" key="3">
    <source>
        <dbReference type="Proteomes" id="UP001220324"/>
    </source>
</evidence>
<gene>
    <name evidence="2" type="ORF">N7494_009540</name>
</gene>
<feature type="region of interest" description="Disordered" evidence="1">
    <location>
        <begin position="1"/>
        <end position="21"/>
    </location>
</feature>
<sequence length="226" mass="24892">MNSPLDNNAQEISASGADEAPSEYEAPLIGFVNEPPRFWAQLVKKCDFPLARGVIQTPGTMLYRLKDMPSRREPVLRTTKTQYSDGASFFNLIKSKVKNIEAIYCQVISEEILEGEKMCTHCAKELGLYAFCVRVPGEIHCANCHHGGQSKRCSFNNAPTMPLSAGSQSTQQSTSTGVELSIQKLDTMIGSQEEELSKLRSMVEQKLGHIKELKELRQSLAGGPAP</sequence>
<accession>A0AAD6CQ62</accession>
<name>A0AAD6CQ62_9EURO</name>
<keyword evidence="3" id="KW-1185">Reference proteome</keyword>
<feature type="compositionally biased region" description="Polar residues" evidence="1">
    <location>
        <begin position="1"/>
        <end position="13"/>
    </location>
</feature>
<dbReference type="Pfam" id="PF12511">
    <property type="entry name" value="DUF3716"/>
    <property type="match status" value="1"/>
</dbReference>
<dbReference type="Proteomes" id="UP001220324">
    <property type="component" value="Unassembled WGS sequence"/>
</dbReference>
<dbReference type="AlphaFoldDB" id="A0AAD6CQ62"/>
<evidence type="ECO:0000256" key="1">
    <source>
        <dbReference type="SAM" id="MobiDB-lite"/>
    </source>
</evidence>
<reference evidence="2 3" key="1">
    <citation type="journal article" date="2023" name="IMA Fungus">
        <title>Comparative genomic study of the Penicillium genus elucidates a diverse pangenome and 15 lateral gene transfer events.</title>
        <authorList>
            <person name="Petersen C."/>
            <person name="Sorensen T."/>
            <person name="Nielsen M.R."/>
            <person name="Sondergaard T.E."/>
            <person name="Sorensen J.L."/>
            <person name="Fitzpatrick D.A."/>
            <person name="Frisvad J.C."/>
            <person name="Nielsen K.L."/>
        </authorList>
    </citation>
    <scope>NUCLEOTIDE SEQUENCE [LARGE SCALE GENOMIC DNA]</scope>
    <source>
        <strain evidence="2 3">IBT 35679</strain>
    </source>
</reference>